<protein>
    <submittedName>
        <fullName evidence="1">Uncharacterized protein</fullName>
    </submittedName>
</protein>
<dbReference type="Proteomes" id="UP000245370">
    <property type="component" value="Unassembled WGS sequence"/>
</dbReference>
<reference evidence="1 2" key="2">
    <citation type="submission" date="2018-05" db="EMBL/GenBank/DDBJ databases">
        <authorList>
            <person name="Lanie J.A."/>
            <person name="Ng W.-L."/>
            <person name="Kazmierczak K.M."/>
            <person name="Andrzejewski T.M."/>
            <person name="Davidsen T.M."/>
            <person name="Wayne K.J."/>
            <person name="Tettelin H."/>
            <person name="Glass J.I."/>
            <person name="Rusch D."/>
            <person name="Podicherti R."/>
            <person name="Tsui H.-C.T."/>
            <person name="Winkler M.E."/>
        </authorList>
    </citation>
    <scope>NUCLEOTIDE SEQUENCE [LARGE SCALE GENOMIC DNA]</scope>
    <source>
        <strain evidence="1 2">C305</strain>
    </source>
</reference>
<sequence>MNQKKRENNILLYFQVLAFGLILVFSPCSVRNSIQDSLGVAQTDVTNKSKTTNNLEELCASLNVDNAGDHISEIINTTPDLPTFGAFREFDFQKEWIINEDISLSDYESPSTVKDKTPLYLLHQQFRVYLQEA</sequence>
<comment type="caution">
    <text evidence="1">The sequence shown here is derived from an EMBL/GenBank/DDBJ whole genome shotgun (WGS) entry which is preliminary data.</text>
</comment>
<reference evidence="1 2" key="1">
    <citation type="submission" date="2018-05" db="EMBL/GenBank/DDBJ databases">
        <title>Brumimicrobium oceani sp. nov., isolated from coastal sediment.</title>
        <authorList>
            <person name="Kou Y."/>
        </authorList>
    </citation>
    <scope>NUCLEOTIDE SEQUENCE [LARGE SCALE GENOMIC DNA]</scope>
    <source>
        <strain evidence="1 2">C305</strain>
    </source>
</reference>
<keyword evidence="2" id="KW-1185">Reference proteome</keyword>
<evidence type="ECO:0000313" key="2">
    <source>
        <dbReference type="Proteomes" id="UP000245370"/>
    </source>
</evidence>
<accession>A0A2U2X0R0</accession>
<proteinExistence type="predicted"/>
<evidence type="ECO:0000313" key="1">
    <source>
        <dbReference type="EMBL" id="PWH81350.1"/>
    </source>
</evidence>
<gene>
    <name evidence="1" type="ORF">DIT68_15080</name>
</gene>
<organism evidence="1 2">
    <name type="scientific">Brumimicrobium oceani</name>
    <dbReference type="NCBI Taxonomy" id="2100725"/>
    <lineage>
        <taxon>Bacteria</taxon>
        <taxon>Pseudomonadati</taxon>
        <taxon>Bacteroidota</taxon>
        <taxon>Flavobacteriia</taxon>
        <taxon>Flavobacteriales</taxon>
        <taxon>Crocinitomicaceae</taxon>
        <taxon>Brumimicrobium</taxon>
    </lineage>
</organism>
<dbReference type="AlphaFoldDB" id="A0A2U2X0R0"/>
<dbReference type="EMBL" id="QFRJ01000018">
    <property type="protein sequence ID" value="PWH81350.1"/>
    <property type="molecule type" value="Genomic_DNA"/>
</dbReference>
<name>A0A2U2X0R0_9FLAO</name>